<dbReference type="InterPro" id="IPR000618">
    <property type="entry name" value="Insect_cuticle"/>
</dbReference>
<feature type="region of interest" description="Disordered" evidence="1">
    <location>
        <begin position="363"/>
        <end position="382"/>
    </location>
</feature>
<evidence type="ECO:0000256" key="1">
    <source>
        <dbReference type="SAM" id="MobiDB-lite"/>
    </source>
</evidence>
<feature type="non-terminal residue" evidence="3">
    <location>
        <position position="1"/>
    </location>
</feature>
<evidence type="ECO:0000256" key="2">
    <source>
        <dbReference type="SAM" id="SignalP"/>
    </source>
</evidence>
<dbReference type="EMBL" id="KB740984">
    <property type="protein sequence ID" value="ENN76288.1"/>
    <property type="molecule type" value="Genomic_DNA"/>
</dbReference>
<feature type="chain" id="PRO_5009707414" evidence="2">
    <location>
        <begin position="20"/>
        <end position="382"/>
    </location>
</feature>
<evidence type="ECO:0000313" key="3">
    <source>
        <dbReference type="EMBL" id="ENN76288.1"/>
    </source>
</evidence>
<protein>
    <submittedName>
        <fullName evidence="3">Uncharacterized protein</fullName>
    </submittedName>
</protein>
<feature type="compositionally biased region" description="Polar residues" evidence="1">
    <location>
        <begin position="171"/>
        <end position="182"/>
    </location>
</feature>
<feature type="region of interest" description="Disordered" evidence="1">
    <location>
        <begin position="270"/>
        <end position="318"/>
    </location>
</feature>
<gene>
    <name evidence="3" type="ORF">YQE_07251</name>
</gene>
<proteinExistence type="predicted"/>
<dbReference type="AlphaFoldDB" id="N6TEU4"/>
<feature type="signal peptide" evidence="2">
    <location>
        <begin position="1"/>
        <end position="19"/>
    </location>
</feature>
<feature type="region of interest" description="Disordered" evidence="1">
    <location>
        <begin position="166"/>
        <end position="191"/>
    </location>
</feature>
<sequence>MRTYFLLVTLVCCLQRSTAGEVRLLDLEPSDAQNLIEQQDQTLKYAPKVESNVPAVRFLGQEPHNVLEDIYLAKQYHGQDGLGGYLYGYQVPDIAKNEQKKPSGDLKGAYNYVNGAGQEIRVQYWDNGNGFHQTDNIPEILPQQIEDLPEVKAAKDAFFKRWQEEAERNTHPVQSPYNSEGQYASGPLSAKGQQQRAQFFAQQPQYQPQQNIFAKAAGPAQKVAGSQPISYYPQQPQYQAASSQQQQVVRPQGLYEAAAAPQPVAQPQHQYLAAASSGQNAYARQPAPQAAEQDNEGAYVPGDEGKYTPQEGEESTGPPKGFFYAFDYPVGIITQDQGRALPAEKSGNFNSVYEQNKQRFERQLQQGGARGSTNSQYLVTGQ</sequence>
<dbReference type="PROSITE" id="PS51155">
    <property type="entry name" value="CHIT_BIND_RR_2"/>
    <property type="match status" value="1"/>
</dbReference>
<dbReference type="OMA" id="NICFIHF"/>
<dbReference type="GO" id="GO:0042302">
    <property type="term" value="F:structural constituent of cuticle"/>
    <property type="evidence" value="ECO:0007669"/>
    <property type="project" value="UniProtKB-UniRule"/>
</dbReference>
<dbReference type="Pfam" id="PF00379">
    <property type="entry name" value="Chitin_bind_4"/>
    <property type="match status" value="1"/>
</dbReference>
<name>N6TEU4_DENPD</name>
<dbReference type="HOGENOM" id="CLU_724163_0_0_1"/>
<keyword evidence="2" id="KW-0732">Signal</keyword>
<accession>N6TEU4</accession>
<organism evidence="3">
    <name type="scientific">Dendroctonus ponderosae</name>
    <name type="common">Mountain pine beetle</name>
    <dbReference type="NCBI Taxonomy" id="77166"/>
    <lineage>
        <taxon>Eukaryota</taxon>
        <taxon>Metazoa</taxon>
        <taxon>Ecdysozoa</taxon>
        <taxon>Arthropoda</taxon>
        <taxon>Hexapoda</taxon>
        <taxon>Insecta</taxon>
        <taxon>Pterygota</taxon>
        <taxon>Neoptera</taxon>
        <taxon>Endopterygota</taxon>
        <taxon>Coleoptera</taxon>
        <taxon>Polyphaga</taxon>
        <taxon>Cucujiformia</taxon>
        <taxon>Curculionidae</taxon>
        <taxon>Scolytinae</taxon>
        <taxon>Dendroctonus</taxon>
    </lineage>
</organism>
<dbReference type="OrthoDB" id="8188035at2759"/>
<reference evidence="3" key="1">
    <citation type="journal article" date="2013" name="Genome Biol.">
        <title>Draft genome of the mountain pine beetle, Dendroctonus ponderosae Hopkins, a major forest pest.</title>
        <authorList>
            <person name="Keeling C.I."/>
            <person name="Yuen M.M."/>
            <person name="Liao N.Y."/>
            <person name="Docking T.R."/>
            <person name="Chan S.K."/>
            <person name="Taylor G.A."/>
            <person name="Palmquist D.L."/>
            <person name="Jackman S.D."/>
            <person name="Nguyen A."/>
            <person name="Li M."/>
            <person name="Henderson H."/>
            <person name="Janes J.K."/>
            <person name="Zhao Y."/>
            <person name="Pandoh P."/>
            <person name="Moore R."/>
            <person name="Sperling F.A."/>
            <person name="Huber D.P."/>
            <person name="Birol I."/>
            <person name="Jones S.J."/>
            <person name="Bohlmann J."/>
        </authorList>
    </citation>
    <scope>NUCLEOTIDE SEQUENCE</scope>
</reference>